<comment type="cofactor">
    <cofactor evidence="2">
        <name>Mn(2+)</name>
        <dbReference type="ChEBI" id="CHEBI:29035"/>
    </cofactor>
</comment>
<dbReference type="PANTHER" id="PTHR43226">
    <property type="entry name" value="XAA-PRO AMINOPEPTIDASE 3"/>
    <property type="match status" value="1"/>
</dbReference>
<evidence type="ECO:0000256" key="7">
    <source>
        <dbReference type="ARBA" id="ARBA00023211"/>
    </source>
</evidence>
<evidence type="ECO:0000313" key="10">
    <source>
        <dbReference type="Proteomes" id="UP000436047"/>
    </source>
</evidence>
<dbReference type="Gene3D" id="3.30.565.10">
    <property type="entry name" value="Histidine kinase-like ATPase, C-terminal domain"/>
    <property type="match status" value="1"/>
</dbReference>
<dbReference type="Pfam" id="PF00557">
    <property type="entry name" value="Peptidase_M24"/>
    <property type="match status" value="1"/>
</dbReference>
<dbReference type="EMBL" id="VUMI01000034">
    <property type="protein sequence ID" value="MSS90209.1"/>
    <property type="molecule type" value="Genomic_DNA"/>
</dbReference>
<evidence type="ECO:0000256" key="1">
    <source>
        <dbReference type="ARBA" id="ARBA00001424"/>
    </source>
</evidence>
<proteinExistence type="inferred from homology"/>
<evidence type="ECO:0000259" key="8">
    <source>
        <dbReference type="Pfam" id="PF00557"/>
    </source>
</evidence>
<dbReference type="InterPro" id="IPR000994">
    <property type="entry name" value="Pept_M24"/>
</dbReference>
<dbReference type="InterPro" id="IPR036890">
    <property type="entry name" value="HATPase_C_sf"/>
</dbReference>
<evidence type="ECO:0000256" key="3">
    <source>
        <dbReference type="ARBA" id="ARBA00008766"/>
    </source>
</evidence>
<dbReference type="GO" id="GO:0006508">
    <property type="term" value="P:proteolysis"/>
    <property type="evidence" value="ECO:0007669"/>
    <property type="project" value="TreeGrafter"/>
</dbReference>
<dbReference type="GO" id="GO:0046872">
    <property type="term" value="F:metal ion binding"/>
    <property type="evidence" value="ECO:0007669"/>
    <property type="project" value="UniProtKB-KW"/>
</dbReference>
<evidence type="ECO:0000256" key="2">
    <source>
        <dbReference type="ARBA" id="ARBA00001936"/>
    </source>
</evidence>
<dbReference type="PANTHER" id="PTHR43226:SF4">
    <property type="entry name" value="XAA-PRO AMINOPEPTIDASE 3"/>
    <property type="match status" value="1"/>
</dbReference>
<protein>
    <recommendedName>
        <fullName evidence="4">Xaa-Pro aminopeptidase</fullName>
        <ecNumber evidence="4">3.4.11.9</ecNumber>
    </recommendedName>
</protein>
<dbReference type="EC" id="3.4.11.9" evidence="4"/>
<accession>A0A6N7W4P7</accession>
<dbReference type="GO" id="GO:0005829">
    <property type="term" value="C:cytosol"/>
    <property type="evidence" value="ECO:0007669"/>
    <property type="project" value="TreeGrafter"/>
</dbReference>
<dbReference type="Proteomes" id="UP000436047">
    <property type="component" value="Unassembled WGS sequence"/>
</dbReference>
<reference evidence="9 10" key="1">
    <citation type="submission" date="2019-08" db="EMBL/GenBank/DDBJ databases">
        <title>In-depth cultivation of the pig gut microbiome towards novel bacterial diversity and tailored functional studies.</title>
        <authorList>
            <person name="Wylensek D."/>
            <person name="Hitch T.C.A."/>
            <person name="Clavel T."/>
        </authorList>
    </citation>
    <scope>NUCLEOTIDE SEQUENCE [LARGE SCALE GENOMIC DNA]</scope>
    <source>
        <strain evidence="9 10">WCA-389-WT-23B</strain>
    </source>
</reference>
<keyword evidence="6" id="KW-0378">Hydrolase</keyword>
<evidence type="ECO:0000256" key="5">
    <source>
        <dbReference type="ARBA" id="ARBA00022723"/>
    </source>
</evidence>
<keyword evidence="5" id="KW-0479">Metal-binding</keyword>
<dbReference type="AlphaFoldDB" id="A0A6N7W4P7"/>
<feature type="domain" description="Peptidase M24" evidence="8">
    <location>
        <begin position="147"/>
        <end position="222"/>
    </location>
</feature>
<keyword evidence="7" id="KW-0464">Manganese</keyword>
<evidence type="ECO:0000256" key="6">
    <source>
        <dbReference type="ARBA" id="ARBA00022801"/>
    </source>
</evidence>
<dbReference type="SUPFAM" id="SSF55874">
    <property type="entry name" value="ATPase domain of HSP90 chaperone/DNA topoisomerase II/histidine kinase"/>
    <property type="match status" value="1"/>
</dbReference>
<organism evidence="9 10">
    <name type="scientific">Eisenbergiella porci</name>
    <dbReference type="NCBI Taxonomy" id="2652274"/>
    <lineage>
        <taxon>Bacteria</taxon>
        <taxon>Bacillati</taxon>
        <taxon>Bacillota</taxon>
        <taxon>Clostridia</taxon>
        <taxon>Lachnospirales</taxon>
        <taxon>Lachnospiraceae</taxon>
        <taxon>Eisenbergiella</taxon>
    </lineage>
</organism>
<comment type="caution">
    <text evidence="9">The sequence shown here is derived from an EMBL/GenBank/DDBJ whole genome shotgun (WGS) entry which is preliminary data.</text>
</comment>
<evidence type="ECO:0000313" key="9">
    <source>
        <dbReference type="EMBL" id="MSS90209.1"/>
    </source>
</evidence>
<name>A0A6N7W4P7_9FIRM</name>
<comment type="catalytic activity">
    <reaction evidence="1">
        <text>Release of any N-terminal amino acid, including proline, that is linked to proline, even from a dipeptide or tripeptide.</text>
        <dbReference type="EC" id="3.4.11.9"/>
    </reaction>
</comment>
<dbReference type="GO" id="GO:0004177">
    <property type="term" value="F:aminopeptidase activity"/>
    <property type="evidence" value="ECO:0007669"/>
    <property type="project" value="UniProtKB-EC"/>
</dbReference>
<dbReference type="GeneID" id="86055043"/>
<evidence type="ECO:0000256" key="4">
    <source>
        <dbReference type="ARBA" id="ARBA00012574"/>
    </source>
</evidence>
<dbReference type="Gene3D" id="3.90.230.10">
    <property type="entry name" value="Creatinase/methionine aminopeptidase superfamily"/>
    <property type="match status" value="1"/>
</dbReference>
<dbReference type="InterPro" id="IPR036005">
    <property type="entry name" value="Creatinase/aminopeptidase-like"/>
</dbReference>
<keyword evidence="10" id="KW-1185">Reference proteome</keyword>
<sequence>MWTAISTRKSLEEAAEGFCTRVEIMLLQDGRVRIRDNGRGLPLSEDIQADRMVLNKILAGKPVTNAEYSQMGDLVRAGMQTVNSLCGKPAGYGIPGRQKLPAGLCEGDCTVHLLAKKVKLEYPYLRIENANVLIRSLRTIKQACEIEDMREAEKITRDGIVAMMKASRPGMYEYQYKAEFDYALGQHGPQGPAFPSIISAGKNNFCIHYYQYKGQARDGDMNSARMNCS</sequence>
<dbReference type="RefSeq" id="WP_154466510.1">
    <property type="nucleotide sequence ID" value="NZ_JAXDZL010000104.1"/>
</dbReference>
<dbReference type="InterPro" id="IPR052433">
    <property type="entry name" value="X-Pro_dipept-like"/>
</dbReference>
<dbReference type="SUPFAM" id="SSF55920">
    <property type="entry name" value="Creatinase/aminopeptidase"/>
    <property type="match status" value="1"/>
</dbReference>
<gene>
    <name evidence="9" type="ORF">FYJ45_18570</name>
</gene>
<comment type="similarity">
    <text evidence="3">Belongs to the peptidase M24B family.</text>
</comment>